<keyword evidence="2" id="KW-1185">Reference proteome</keyword>
<dbReference type="Proteomes" id="UP001172101">
    <property type="component" value="Unassembled WGS sequence"/>
</dbReference>
<dbReference type="AlphaFoldDB" id="A0AA40BF23"/>
<dbReference type="RefSeq" id="XP_060301940.1">
    <property type="nucleotide sequence ID" value="XM_060435010.1"/>
</dbReference>
<comment type="caution">
    <text evidence="1">The sequence shown here is derived from an EMBL/GenBank/DDBJ whole genome shotgun (WGS) entry which is preliminary data.</text>
</comment>
<organism evidence="1 2">
    <name type="scientific">Lasiosphaeria miniovina</name>
    <dbReference type="NCBI Taxonomy" id="1954250"/>
    <lineage>
        <taxon>Eukaryota</taxon>
        <taxon>Fungi</taxon>
        <taxon>Dikarya</taxon>
        <taxon>Ascomycota</taxon>
        <taxon>Pezizomycotina</taxon>
        <taxon>Sordariomycetes</taxon>
        <taxon>Sordariomycetidae</taxon>
        <taxon>Sordariales</taxon>
        <taxon>Lasiosphaeriaceae</taxon>
        <taxon>Lasiosphaeria</taxon>
    </lineage>
</organism>
<protein>
    <submittedName>
        <fullName evidence="1">Uncharacterized protein</fullName>
    </submittedName>
</protein>
<proteinExistence type="predicted"/>
<accession>A0AA40BF23</accession>
<evidence type="ECO:0000313" key="2">
    <source>
        <dbReference type="Proteomes" id="UP001172101"/>
    </source>
</evidence>
<gene>
    <name evidence="1" type="ORF">B0T26DRAFT_4356</name>
</gene>
<name>A0AA40BF23_9PEZI</name>
<dbReference type="EMBL" id="JAUIRO010000001">
    <property type="protein sequence ID" value="KAK0733063.1"/>
    <property type="molecule type" value="Genomic_DNA"/>
</dbReference>
<evidence type="ECO:0000313" key="1">
    <source>
        <dbReference type="EMBL" id="KAK0733063.1"/>
    </source>
</evidence>
<sequence length="250" mass="26605">MKSWRTFFPAALRCQPGTTARGLLLQQRAGLLGFSATWRCVHGKAIQPADVVVDGKGHDGLAGLHDEVDLDHGLVGRAKKARGGEVVDVQILDEVGKEGAVVGSGCYCLGQSEANLDAAVGSPGRTSGRAEEHRVGDLFAQVDRDFGAVVAGMGGNVEVVFLGEMVKLKMDWRETAQLSAFILNRVGRRLRPWLPADQPPRLGRVVLRVRVIGVGVGVFAATGQPKVAPWLWGSCPVSYSSEGVGLCRVN</sequence>
<dbReference type="GeneID" id="85318280"/>
<reference evidence="1" key="1">
    <citation type="submission" date="2023-06" db="EMBL/GenBank/DDBJ databases">
        <title>Genome-scale phylogeny and comparative genomics of the fungal order Sordariales.</title>
        <authorList>
            <consortium name="Lawrence Berkeley National Laboratory"/>
            <person name="Hensen N."/>
            <person name="Bonometti L."/>
            <person name="Westerberg I."/>
            <person name="Brannstrom I.O."/>
            <person name="Guillou S."/>
            <person name="Cros-Aarteil S."/>
            <person name="Calhoun S."/>
            <person name="Haridas S."/>
            <person name="Kuo A."/>
            <person name="Mondo S."/>
            <person name="Pangilinan J."/>
            <person name="Riley R."/>
            <person name="LaButti K."/>
            <person name="Andreopoulos B."/>
            <person name="Lipzen A."/>
            <person name="Chen C."/>
            <person name="Yanf M."/>
            <person name="Daum C."/>
            <person name="Ng V."/>
            <person name="Clum A."/>
            <person name="Steindorff A."/>
            <person name="Ohm R."/>
            <person name="Martin F."/>
            <person name="Silar P."/>
            <person name="Natvig D."/>
            <person name="Lalanne C."/>
            <person name="Gautier V."/>
            <person name="Ament-velasquez S.L."/>
            <person name="Kruys A."/>
            <person name="Hutchinson M.I."/>
            <person name="Powell A.J."/>
            <person name="Barry K."/>
            <person name="Miller A.N."/>
            <person name="Grigoriev I.V."/>
            <person name="Debuchy R."/>
            <person name="Gladieux P."/>
            <person name="Thoren M.H."/>
            <person name="Johannesson H."/>
        </authorList>
    </citation>
    <scope>NUCLEOTIDE SEQUENCE</scope>
    <source>
        <strain evidence="1">SMH2392-1A</strain>
    </source>
</reference>